<evidence type="ECO:0000313" key="1">
    <source>
        <dbReference type="EMBL" id="QBD83216.1"/>
    </source>
</evidence>
<sequence>MSSIARSQIHHSQLSLGVLTDHELLMGAMHQGRGVQDLHLLPPEAGTTDGLLAYLWQQGLSSVWVLPASNFSQDCTCASLEQVGSRWLSLVRPATTDPQRPASALFWPRDLGNKHPRRHLTLTFPAYTGWDWSLPNATTLLATIVYLDQVLAHQITETPEQLASQLLAELRKDQQGWSSHSFSQEASSATEEKSAAYIQPEVAALSWMRPLTLVEQRQRYLHKYAHASRLLQACLDVRLGIGEQQSSPQGREADGIHPGIWHVQLERAGSLFDGKLLPGCLEQAWISTPLFACCQQIGYHVRVLEGIFWPQSHTQLKPWANNLWQAMTLLYTQPRRYRHLQARINAARSIRQIAELSISLLTHSQSRLAWEAQIRGRQQALLFTQLAQLVKLGLMPVLVKDDALWTVSDDPSPFTAAGNLLSSAPWSGFIPGYRVPLPLSREVQDALSSPASASEVAQMLDTLAEPSFSSR</sequence>
<dbReference type="AlphaFoldDB" id="A0A4P6K6I6"/>
<accession>A0A4P6K6I6</accession>
<protein>
    <submittedName>
        <fullName evidence="1">Uncharacterized protein</fullName>
    </submittedName>
</protein>
<name>A0A4P6K6I6_KTERU</name>
<proteinExistence type="predicted"/>
<dbReference type="RefSeq" id="WP_129894282.1">
    <property type="nucleotide sequence ID" value="NZ_CP035758.1"/>
</dbReference>
<dbReference type="KEGG" id="kbs:EPA93_47550"/>
<gene>
    <name evidence="1" type="ORF">EPA93_47550</name>
</gene>
<keyword evidence="2" id="KW-1185">Reference proteome</keyword>
<evidence type="ECO:0000313" key="2">
    <source>
        <dbReference type="Proteomes" id="UP000290365"/>
    </source>
</evidence>
<dbReference type="EMBL" id="CP035758">
    <property type="protein sequence ID" value="QBD83216.1"/>
    <property type="molecule type" value="Genomic_DNA"/>
</dbReference>
<organism evidence="1 2">
    <name type="scientific">Ktedonosporobacter rubrisoli</name>
    <dbReference type="NCBI Taxonomy" id="2509675"/>
    <lineage>
        <taxon>Bacteria</taxon>
        <taxon>Bacillati</taxon>
        <taxon>Chloroflexota</taxon>
        <taxon>Ktedonobacteria</taxon>
        <taxon>Ktedonobacterales</taxon>
        <taxon>Ktedonosporobacteraceae</taxon>
        <taxon>Ktedonosporobacter</taxon>
    </lineage>
</organism>
<reference evidence="1 2" key="1">
    <citation type="submission" date="2019-01" db="EMBL/GenBank/DDBJ databases">
        <title>Ktedonosporobacter rubrisoli SCAWS-G2.</title>
        <authorList>
            <person name="Huang Y."/>
            <person name="Yan B."/>
        </authorList>
    </citation>
    <scope>NUCLEOTIDE SEQUENCE [LARGE SCALE GENOMIC DNA]</scope>
    <source>
        <strain evidence="1 2">SCAWS-G2</strain>
    </source>
</reference>
<dbReference type="Proteomes" id="UP000290365">
    <property type="component" value="Chromosome"/>
</dbReference>